<reference evidence="1" key="1">
    <citation type="submission" date="2014-05" db="EMBL/GenBank/DDBJ databases">
        <authorList>
            <person name="Chronopoulou M."/>
        </authorList>
    </citation>
    <scope>NUCLEOTIDE SEQUENCE</scope>
    <source>
        <tissue evidence="1">Whole organism</tissue>
    </source>
</reference>
<protein>
    <submittedName>
        <fullName evidence="1">Uncharacterized protein</fullName>
    </submittedName>
</protein>
<dbReference type="AlphaFoldDB" id="A0A0K2VJI2"/>
<organism evidence="1">
    <name type="scientific">Lepeophtheirus salmonis</name>
    <name type="common">Salmon louse</name>
    <name type="synonym">Caligus salmonis</name>
    <dbReference type="NCBI Taxonomy" id="72036"/>
    <lineage>
        <taxon>Eukaryota</taxon>
        <taxon>Metazoa</taxon>
        <taxon>Ecdysozoa</taxon>
        <taxon>Arthropoda</taxon>
        <taxon>Crustacea</taxon>
        <taxon>Multicrustacea</taxon>
        <taxon>Hexanauplia</taxon>
        <taxon>Copepoda</taxon>
        <taxon>Siphonostomatoida</taxon>
        <taxon>Caligidae</taxon>
        <taxon>Lepeophtheirus</taxon>
    </lineage>
</organism>
<name>A0A0K2VJI2_LEPSM</name>
<evidence type="ECO:0000313" key="1">
    <source>
        <dbReference type="EMBL" id="CDW50624.1"/>
    </source>
</evidence>
<feature type="non-terminal residue" evidence="1">
    <location>
        <position position="1"/>
    </location>
</feature>
<proteinExistence type="predicted"/>
<dbReference type="EMBL" id="HACA01033263">
    <property type="protein sequence ID" value="CDW50624.1"/>
    <property type="molecule type" value="Transcribed_RNA"/>
</dbReference>
<accession>A0A0K2VJI2</accession>
<sequence>TCSTRDWSKLVKMIRVLHRLRIPRPKHNTSGVIKERKTTLNDVTKDRFHLRDFG</sequence>